<gene>
    <name evidence="1" type="ORF">BDM02DRAFT_3156073</name>
</gene>
<evidence type="ECO:0000313" key="2">
    <source>
        <dbReference type="Proteomes" id="UP000886501"/>
    </source>
</evidence>
<comment type="caution">
    <text evidence="1">The sequence shown here is derived from an EMBL/GenBank/DDBJ whole genome shotgun (WGS) entry which is preliminary data.</text>
</comment>
<reference evidence="1" key="2">
    <citation type="journal article" date="2020" name="Nat. Commun.">
        <title>Large-scale genome sequencing of mycorrhizal fungi provides insights into the early evolution of symbiotic traits.</title>
        <authorList>
            <person name="Miyauchi S."/>
            <person name="Kiss E."/>
            <person name="Kuo A."/>
            <person name="Drula E."/>
            <person name="Kohler A."/>
            <person name="Sanchez-Garcia M."/>
            <person name="Morin E."/>
            <person name="Andreopoulos B."/>
            <person name="Barry K.W."/>
            <person name="Bonito G."/>
            <person name="Buee M."/>
            <person name="Carver A."/>
            <person name="Chen C."/>
            <person name="Cichocki N."/>
            <person name="Clum A."/>
            <person name="Culley D."/>
            <person name="Crous P.W."/>
            <person name="Fauchery L."/>
            <person name="Girlanda M."/>
            <person name="Hayes R.D."/>
            <person name="Keri Z."/>
            <person name="LaButti K."/>
            <person name="Lipzen A."/>
            <person name="Lombard V."/>
            <person name="Magnuson J."/>
            <person name="Maillard F."/>
            <person name="Murat C."/>
            <person name="Nolan M."/>
            <person name="Ohm R.A."/>
            <person name="Pangilinan J."/>
            <person name="Pereira M.F."/>
            <person name="Perotto S."/>
            <person name="Peter M."/>
            <person name="Pfister S."/>
            <person name="Riley R."/>
            <person name="Sitrit Y."/>
            <person name="Stielow J.B."/>
            <person name="Szollosi G."/>
            <person name="Zifcakova L."/>
            <person name="Stursova M."/>
            <person name="Spatafora J.W."/>
            <person name="Tedersoo L."/>
            <person name="Vaario L.M."/>
            <person name="Yamada A."/>
            <person name="Yan M."/>
            <person name="Wang P."/>
            <person name="Xu J."/>
            <person name="Bruns T."/>
            <person name="Baldrian P."/>
            <person name="Vilgalys R."/>
            <person name="Dunand C."/>
            <person name="Henrissat B."/>
            <person name="Grigoriev I.V."/>
            <person name="Hibbett D."/>
            <person name="Nagy L.G."/>
            <person name="Martin F.M."/>
        </authorList>
    </citation>
    <scope>NUCLEOTIDE SEQUENCE</scope>
    <source>
        <strain evidence="1">P2</strain>
    </source>
</reference>
<sequence length="343" mass="37649">MSAEAHTVHVGTLASGVTVNQVAHGLMMFTWTANPVSYEQAFETIKAGIDSLPPGTKMLLNSGEFYANDHGPANLDLLAAFFEKYPDYADKTFLSVKGGLAEGGLSPDSSPKNLRRSVDNIIKHLAGFKKLDLFESARVDPKVPIEDAVRTLAELVKEDKFDYIGLSECSAETLKRANAVHPIAAVEIEVSPWSYEEETKKVIATAKDLGVAVVAYAPLGRGFLTGRIKSRADLDKNDPRLRYERFSEENIQHNVKIVEGLTEIAGRKGISPAQLCLAWIRYLGSHVIPIPGSSHKSRTLENLASVNVTLSQDELDEIHTILKRHQVHGDRYYGANVNALTWG</sequence>
<evidence type="ECO:0000313" key="1">
    <source>
        <dbReference type="EMBL" id="KAF9647598.1"/>
    </source>
</evidence>
<keyword evidence="2" id="KW-1185">Reference proteome</keyword>
<dbReference type="EMBL" id="MU118030">
    <property type="protein sequence ID" value="KAF9647598.1"/>
    <property type="molecule type" value="Genomic_DNA"/>
</dbReference>
<name>A0ACB6ZDS4_THEGA</name>
<accession>A0ACB6ZDS4</accession>
<reference evidence="1" key="1">
    <citation type="submission" date="2019-10" db="EMBL/GenBank/DDBJ databases">
        <authorList>
            <consortium name="DOE Joint Genome Institute"/>
            <person name="Kuo A."/>
            <person name="Miyauchi S."/>
            <person name="Kiss E."/>
            <person name="Drula E."/>
            <person name="Kohler A."/>
            <person name="Sanchez-Garcia M."/>
            <person name="Andreopoulos B."/>
            <person name="Barry K.W."/>
            <person name="Bonito G."/>
            <person name="Buee M."/>
            <person name="Carver A."/>
            <person name="Chen C."/>
            <person name="Cichocki N."/>
            <person name="Clum A."/>
            <person name="Culley D."/>
            <person name="Crous P.W."/>
            <person name="Fauchery L."/>
            <person name="Girlanda M."/>
            <person name="Hayes R."/>
            <person name="Keri Z."/>
            <person name="Labutti K."/>
            <person name="Lipzen A."/>
            <person name="Lombard V."/>
            <person name="Magnuson J."/>
            <person name="Maillard F."/>
            <person name="Morin E."/>
            <person name="Murat C."/>
            <person name="Nolan M."/>
            <person name="Ohm R."/>
            <person name="Pangilinan J."/>
            <person name="Pereira M."/>
            <person name="Perotto S."/>
            <person name="Peter M."/>
            <person name="Riley R."/>
            <person name="Sitrit Y."/>
            <person name="Stielow B."/>
            <person name="Szollosi G."/>
            <person name="Zifcakova L."/>
            <person name="Stursova M."/>
            <person name="Spatafora J.W."/>
            <person name="Tedersoo L."/>
            <person name="Vaario L.-M."/>
            <person name="Yamada A."/>
            <person name="Yan M."/>
            <person name="Wang P."/>
            <person name="Xu J."/>
            <person name="Bruns T."/>
            <person name="Baldrian P."/>
            <person name="Vilgalys R."/>
            <person name="Henrissat B."/>
            <person name="Grigoriev I.V."/>
            <person name="Hibbett D."/>
            <person name="Nagy L.G."/>
            <person name="Martin F.M."/>
        </authorList>
    </citation>
    <scope>NUCLEOTIDE SEQUENCE</scope>
    <source>
        <strain evidence="1">P2</strain>
    </source>
</reference>
<organism evidence="1 2">
    <name type="scientific">Thelephora ganbajun</name>
    <name type="common">Ganba fungus</name>
    <dbReference type="NCBI Taxonomy" id="370292"/>
    <lineage>
        <taxon>Eukaryota</taxon>
        <taxon>Fungi</taxon>
        <taxon>Dikarya</taxon>
        <taxon>Basidiomycota</taxon>
        <taxon>Agaricomycotina</taxon>
        <taxon>Agaricomycetes</taxon>
        <taxon>Thelephorales</taxon>
        <taxon>Thelephoraceae</taxon>
        <taxon>Thelephora</taxon>
    </lineage>
</organism>
<dbReference type="Proteomes" id="UP000886501">
    <property type="component" value="Unassembled WGS sequence"/>
</dbReference>
<protein>
    <submittedName>
        <fullName evidence="1">Aldo/keto reductase</fullName>
    </submittedName>
</protein>
<proteinExistence type="predicted"/>